<evidence type="ECO:0008006" key="3">
    <source>
        <dbReference type="Google" id="ProtNLM"/>
    </source>
</evidence>
<dbReference type="GO" id="GO:0005789">
    <property type="term" value="C:endoplasmic reticulum membrane"/>
    <property type="evidence" value="ECO:0000318"/>
    <property type="project" value="GO_Central"/>
</dbReference>
<dbReference type="PRINTS" id="PR00385">
    <property type="entry name" value="P450"/>
</dbReference>
<dbReference type="Gene3D" id="1.10.630.10">
    <property type="entry name" value="Cytochrome P450"/>
    <property type="match status" value="1"/>
</dbReference>
<sequence>MLLVDLCLAKLDWTDIFAAGTDTTLATLDWGITELILNPRVMKKAQDHIRSKIGCKDQIEESDLQELNYLRAVIEEIFRLHPPVIVLLPHESMEDVKIDGNDVPAKTRFFINAWSIGRHPEFWEDP</sequence>
<dbReference type="InterPro" id="IPR002401">
    <property type="entry name" value="Cyt_P450_E_grp-I"/>
</dbReference>
<dbReference type="PANTHER" id="PTHR47952:SF1">
    <property type="entry name" value="TRYPTAMINE 5-HYDROXYLASE"/>
    <property type="match status" value="1"/>
</dbReference>
<dbReference type="Pfam" id="PF00067">
    <property type="entry name" value="p450"/>
    <property type="match status" value="1"/>
</dbReference>
<dbReference type="PRINTS" id="PR00463">
    <property type="entry name" value="EP450I"/>
</dbReference>
<dbReference type="InterPro" id="IPR036396">
    <property type="entry name" value="Cyt_P450_sf"/>
</dbReference>
<proteinExistence type="predicted"/>
<evidence type="ECO:0000313" key="2">
    <source>
        <dbReference type="Proteomes" id="UP000017836"/>
    </source>
</evidence>
<dbReference type="GO" id="GO:0005506">
    <property type="term" value="F:iron ion binding"/>
    <property type="evidence" value="ECO:0007669"/>
    <property type="project" value="InterPro"/>
</dbReference>
<organism evidence="1 2">
    <name type="scientific">Amborella trichopoda</name>
    <dbReference type="NCBI Taxonomy" id="13333"/>
    <lineage>
        <taxon>Eukaryota</taxon>
        <taxon>Viridiplantae</taxon>
        <taxon>Streptophyta</taxon>
        <taxon>Embryophyta</taxon>
        <taxon>Tracheophyta</taxon>
        <taxon>Spermatophyta</taxon>
        <taxon>Magnoliopsida</taxon>
        <taxon>Amborellales</taxon>
        <taxon>Amborellaceae</taxon>
        <taxon>Amborella</taxon>
    </lineage>
</organism>
<gene>
    <name evidence="1" type="ORF">AMTR_s00030p00128370</name>
</gene>
<dbReference type="EMBL" id="KI392485">
    <property type="protein sequence ID" value="ERN16063.1"/>
    <property type="molecule type" value="Genomic_DNA"/>
</dbReference>
<dbReference type="AlphaFoldDB" id="U5D6U9"/>
<dbReference type="eggNOG" id="KOG0156">
    <property type="taxonomic scope" value="Eukaryota"/>
</dbReference>
<evidence type="ECO:0000313" key="1">
    <source>
        <dbReference type="EMBL" id="ERN16063.1"/>
    </source>
</evidence>
<dbReference type="GO" id="GO:0020037">
    <property type="term" value="F:heme binding"/>
    <property type="evidence" value="ECO:0007669"/>
    <property type="project" value="InterPro"/>
</dbReference>
<keyword evidence="2" id="KW-1185">Reference proteome</keyword>
<dbReference type="GO" id="GO:0016705">
    <property type="term" value="F:oxidoreductase activity, acting on paired donors, with incorporation or reduction of molecular oxygen"/>
    <property type="evidence" value="ECO:0007669"/>
    <property type="project" value="InterPro"/>
</dbReference>
<protein>
    <recommendedName>
        <fullName evidence="3">Cytochrome P450</fullName>
    </recommendedName>
</protein>
<accession>U5D6U9</accession>
<dbReference type="HOGENOM" id="CLU_001570_29_4_1"/>
<dbReference type="Proteomes" id="UP000017836">
    <property type="component" value="Unassembled WGS sequence"/>
</dbReference>
<reference evidence="2" key="1">
    <citation type="journal article" date="2013" name="Science">
        <title>The Amborella genome and the evolution of flowering plants.</title>
        <authorList>
            <consortium name="Amborella Genome Project"/>
        </authorList>
    </citation>
    <scope>NUCLEOTIDE SEQUENCE [LARGE SCALE GENOMIC DNA]</scope>
</reference>
<name>U5D6U9_AMBTC</name>
<dbReference type="GO" id="GO:0004497">
    <property type="term" value="F:monooxygenase activity"/>
    <property type="evidence" value="ECO:0000318"/>
    <property type="project" value="GO_Central"/>
</dbReference>
<dbReference type="OMA" id="EMINQHE"/>
<dbReference type="GO" id="GO:0006587">
    <property type="term" value="P:serotonin biosynthetic process from tryptophan"/>
    <property type="evidence" value="ECO:0000318"/>
    <property type="project" value="GO_Central"/>
</dbReference>
<dbReference type="InterPro" id="IPR001128">
    <property type="entry name" value="Cyt_P450"/>
</dbReference>
<dbReference type="SUPFAM" id="SSF48264">
    <property type="entry name" value="Cytochrome P450"/>
    <property type="match status" value="1"/>
</dbReference>
<dbReference type="Gramene" id="ERN16063">
    <property type="protein sequence ID" value="ERN16063"/>
    <property type="gene ID" value="AMTR_s00030p00128370"/>
</dbReference>
<dbReference type="PANTHER" id="PTHR47952">
    <property type="entry name" value="TRYPTAMINE 5-HYDROXYLASE"/>
    <property type="match status" value="1"/>
</dbReference>